<organism evidence="1 2">
    <name type="scientific">Chionoecetes opilio</name>
    <name type="common">Atlantic snow crab</name>
    <name type="synonym">Cancer opilio</name>
    <dbReference type="NCBI Taxonomy" id="41210"/>
    <lineage>
        <taxon>Eukaryota</taxon>
        <taxon>Metazoa</taxon>
        <taxon>Ecdysozoa</taxon>
        <taxon>Arthropoda</taxon>
        <taxon>Crustacea</taxon>
        <taxon>Multicrustacea</taxon>
        <taxon>Malacostraca</taxon>
        <taxon>Eumalacostraca</taxon>
        <taxon>Eucarida</taxon>
        <taxon>Decapoda</taxon>
        <taxon>Pleocyemata</taxon>
        <taxon>Brachyura</taxon>
        <taxon>Eubrachyura</taxon>
        <taxon>Majoidea</taxon>
        <taxon>Majidae</taxon>
        <taxon>Chionoecetes</taxon>
    </lineage>
</organism>
<dbReference type="EMBL" id="JACEEZ010011919">
    <property type="protein sequence ID" value="KAG0721047.1"/>
    <property type="molecule type" value="Genomic_DNA"/>
</dbReference>
<comment type="caution">
    <text evidence="1">The sequence shown here is derived from an EMBL/GenBank/DDBJ whole genome shotgun (WGS) entry which is preliminary data.</text>
</comment>
<keyword evidence="2" id="KW-1185">Reference proteome</keyword>
<proteinExistence type="predicted"/>
<reference evidence="1" key="1">
    <citation type="submission" date="2020-07" db="EMBL/GenBank/DDBJ databases">
        <title>The High-quality genome of the commercially important snow crab, Chionoecetes opilio.</title>
        <authorList>
            <person name="Jeong J.-H."/>
            <person name="Ryu S."/>
        </authorList>
    </citation>
    <scope>NUCLEOTIDE SEQUENCE</scope>
    <source>
        <strain evidence="1">MADBK_172401_WGS</strain>
        <tissue evidence="1">Digestive gland</tissue>
    </source>
</reference>
<dbReference type="AlphaFoldDB" id="A0A8J4Y5G1"/>
<dbReference type="OrthoDB" id="6771146at2759"/>
<evidence type="ECO:0000313" key="2">
    <source>
        <dbReference type="Proteomes" id="UP000770661"/>
    </source>
</evidence>
<dbReference type="Proteomes" id="UP000770661">
    <property type="component" value="Unassembled WGS sequence"/>
</dbReference>
<evidence type="ECO:0000313" key="1">
    <source>
        <dbReference type="EMBL" id="KAG0721047.1"/>
    </source>
</evidence>
<protein>
    <submittedName>
        <fullName evidence="1">Uncharacterized protein</fullName>
    </submittedName>
</protein>
<accession>A0A8J4Y5G1</accession>
<gene>
    <name evidence="1" type="ORF">GWK47_047243</name>
</gene>
<sequence length="262" mass="29892">MFLVYGYVHIFENVRNNWITVDGQTLSFVVDGNEYKAYWSDIRKLYEIDRATPIRLTKLTHTVVFPKPLQRQSVPLVCQVFNDKTVAALKDLQGFTGHQRRHHHSHPDNDTSINPDERSELIDEITPQDTQECLRSDDALKHKVVYLAGHLVHKYGDSTSMEEIIDDDGKKEVLNRYTLEVIRELLLEHSDRDPPETPRNEEMPTRLAQGHFISPVESTETRVGDGFLILGENAGTDLLFSPCPKGRAEAFGGGPDRLWSDL</sequence>
<name>A0A8J4Y5G1_CHIOP</name>